<dbReference type="SUPFAM" id="SSF52972">
    <property type="entry name" value="ITPase-like"/>
    <property type="match status" value="1"/>
</dbReference>
<dbReference type="Proteomes" id="UP000004949">
    <property type="component" value="Unassembled WGS sequence"/>
</dbReference>
<evidence type="ECO:0000256" key="4">
    <source>
        <dbReference type="HAMAP-Rule" id="MF_00528"/>
    </source>
</evidence>
<dbReference type="NCBIfam" id="TIGR00172">
    <property type="entry name" value="maf"/>
    <property type="match status" value="1"/>
</dbReference>
<dbReference type="EMBL" id="AGQV01000005">
    <property type="protein sequence ID" value="EHH68102.1"/>
    <property type="molecule type" value="Genomic_DNA"/>
</dbReference>
<evidence type="ECO:0000256" key="3">
    <source>
        <dbReference type="ARBA" id="ARBA00023080"/>
    </source>
</evidence>
<dbReference type="HAMAP" id="MF_00528">
    <property type="entry name" value="Maf"/>
    <property type="match status" value="1"/>
</dbReference>
<dbReference type="Pfam" id="PF02545">
    <property type="entry name" value="Maf"/>
    <property type="match status" value="1"/>
</dbReference>
<reference evidence="6 7" key="1">
    <citation type="submission" date="2011-10" db="EMBL/GenBank/DDBJ databases">
        <title>Genome sequence of Gluconobacter morbifer G707, isolated from Drosophila gut.</title>
        <authorList>
            <person name="Lee W.-J."/>
            <person name="Kim E.-K."/>
        </authorList>
    </citation>
    <scope>NUCLEOTIDE SEQUENCE [LARGE SCALE GENOMIC DNA]</scope>
    <source>
        <strain evidence="6 7">G707</strain>
    </source>
</reference>
<feature type="site" description="Important for substrate specificity" evidence="4">
    <location>
        <position position="33"/>
    </location>
</feature>
<dbReference type="STRING" id="1088869.GMO_18690"/>
<keyword evidence="7" id="KW-1185">Reference proteome</keyword>
<comment type="cofactor">
    <cofactor evidence="1 4">
        <name>a divalent metal cation</name>
        <dbReference type="ChEBI" id="CHEBI:60240"/>
    </cofactor>
</comment>
<dbReference type="GO" id="GO:0036218">
    <property type="term" value="F:dTTP diphosphatase activity"/>
    <property type="evidence" value="ECO:0007669"/>
    <property type="project" value="RHEA"/>
</dbReference>
<feature type="compositionally biased region" description="Polar residues" evidence="5">
    <location>
        <begin position="1"/>
        <end position="17"/>
    </location>
</feature>
<comment type="function">
    <text evidence="4">Nucleoside triphosphate pyrophosphatase that hydrolyzes dTTP and UTP. May have a dual role in cell division arrest and in preventing the incorporation of modified nucleotides into cellular nucleic acids.</text>
</comment>
<dbReference type="InterPro" id="IPR029001">
    <property type="entry name" value="ITPase-like_fam"/>
</dbReference>
<dbReference type="InterPro" id="IPR003697">
    <property type="entry name" value="Maf-like"/>
</dbReference>
<dbReference type="GO" id="GO:0005737">
    <property type="term" value="C:cytoplasm"/>
    <property type="evidence" value="ECO:0007669"/>
    <property type="project" value="UniProtKB-SubCell"/>
</dbReference>
<feature type="region of interest" description="Disordered" evidence="5">
    <location>
        <begin position="1"/>
        <end position="22"/>
    </location>
</feature>
<dbReference type="GO" id="GO:0009117">
    <property type="term" value="P:nucleotide metabolic process"/>
    <property type="evidence" value="ECO:0007669"/>
    <property type="project" value="UniProtKB-KW"/>
</dbReference>
<feature type="active site" description="Proton acceptor" evidence="4">
    <location>
        <position position="92"/>
    </location>
</feature>
<dbReference type="OrthoDB" id="9807767at2"/>
<dbReference type="PATRIC" id="fig|1088869.3.peg.1864"/>
<evidence type="ECO:0000256" key="2">
    <source>
        <dbReference type="ARBA" id="ARBA00022801"/>
    </source>
</evidence>
<proteinExistence type="inferred from homology"/>
<evidence type="ECO:0000313" key="6">
    <source>
        <dbReference type="EMBL" id="EHH68102.1"/>
    </source>
</evidence>
<evidence type="ECO:0000256" key="1">
    <source>
        <dbReference type="ARBA" id="ARBA00001968"/>
    </source>
</evidence>
<comment type="similarity">
    <text evidence="4">Belongs to the Maf family. YhdE subfamily.</text>
</comment>
<dbReference type="AlphaFoldDB" id="G6XJJ7"/>
<keyword evidence="4" id="KW-0963">Cytoplasm</keyword>
<dbReference type="PIRSF" id="PIRSF006305">
    <property type="entry name" value="Maf"/>
    <property type="match status" value="1"/>
</dbReference>
<comment type="catalytic activity">
    <reaction evidence="4">
        <text>dTTP + H2O = dTMP + diphosphate + H(+)</text>
        <dbReference type="Rhea" id="RHEA:28534"/>
        <dbReference type="ChEBI" id="CHEBI:15377"/>
        <dbReference type="ChEBI" id="CHEBI:15378"/>
        <dbReference type="ChEBI" id="CHEBI:33019"/>
        <dbReference type="ChEBI" id="CHEBI:37568"/>
        <dbReference type="ChEBI" id="CHEBI:63528"/>
        <dbReference type="EC" id="3.6.1.9"/>
    </reaction>
</comment>
<gene>
    <name evidence="6" type="ORF">GMO_18690</name>
</gene>
<keyword evidence="3 4" id="KW-0546">Nucleotide metabolism</keyword>
<evidence type="ECO:0000313" key="7">
    <source>
        <dbReference type="Proteomes" id="UP000004949"/>
    </source>
</evidence>
<dbReference type="RefSeq" id="WP_008852016.1">
    <property type="nucleotide sequence ID" value="NZ_AGQV01000005.1"/>
</dbReference>
<protein>
    <recommendedName>
        <fullName evidence="4">dTTP/UTP pyrophosphatase</fullName>
        <shortName evidence="4">dTTPase/UTPase</shortName>
        <ecNumber evidence="4">3.6.1.9</ecNumber>
    </recommendedName>
    <alternativeName>
        <fullName evidence="4">Nucleoside triphosphate pyrophosphatase</fullName>
    </alternativeName>
    <alternativeName>
        <fullName evidence="4">Nucleotide pyrophosphatase</fullName>
        <shortName evidence="4">Nucleotide PPase</shortName>
    </alternativeName>
</protein>
<dbReference type="PANTHER" id="PTHR43213:SF5">
    <property type="entry name" value="BIFUNCTIONAL DTTP_UTP PYROPHOSPHATASE_METHYLTRANSFERASE PROTEIN-RELATED"/>
    <property type="match status" value="1"/>
</dbReference>
<feature type="site" description="Important for substrate specificity" evidence="4">
    <location>
        <position position="93"/>
    </location>
</feature>
<comment type="caution">
    <text evidence="4">Lacks conserved residue(s) required for the propagation of feature annotation.</text>
</comment>
<feature type="site" description="Important for substrate specificity" evidence="4">
    <location>
        <position position="180"/>
    </location>
</feature>
<dbReference type="eggNOG" id="COG0424">
    <property type="taxonomic scope" value="Bacteria"/>
</dbReference>
<keyword evidence="2 4" id="KW-0378">Hydrolase</keyword>
<sequence length="221" mass="23349">MESSSPASVGRTVTGQAGTPERPAFVLASASPRRLSLLGQIGIVPDGILAADVDEEPRPGELPRPLAQRLAAEKAERIAIGLNEPALVLGADTVVAVGRRILPKAEDEKTARACLRLLSGRRHKVITAVALRPTGAWPKGVSHERVVETAVTFHRLTPEQIDALIAFGDWQGKAGGYAIQGAAASHIRQIGGSYSSVVGLPLFETAQLLRGQPKRQGGWVI</sequence>
<comment type="caution">
    <text evidence="6">The sequence shown here is derived from an EMBL/GenBank/DDBJ whole genome shotgun (WGS) entry which is preliminary data.</text>
</comment>
<comment type="subcellular location">
    <subcellularLocation>
        <location evidence="4">Cytoplasm</location>
    </subcellularLocation>
</comment>
<accession>G6XJJ7</accession>
<dbReference type="GO" id="GO:0036221">
    <property type="term" value="F:UTP diphosphatase activity"/>
    <property type="evidence" value="ECO:0007669"/>
    <property type="project" value="RHEA"/>
</dbReference>
<dbReference type="CDD" id="cd00555">
    <property type="entry name" value="Maf"/>
    <property type="match status" value="1"/>
</dbReference>
<name>G6XJJ7_9PROT</name>
<comment type="catalytic activity">
    <reaction evidence="4">
        <text>UTP + H2O = UMP + diphosphate + H(+)</text>
        <dbReference type="Rhea" id="RHEA:29395"/>
        <dbReference type="ChEBI" id="CHEBI:15377"/>
        <dbReference type="ChEBI" id="CHEBI:15378"/>
        <dbReference type="ChEBI" id="CHEBI:33019"/>
        <dbReference type="ChEBI" id="CHEBI:46398"/>
        <dbReference type="ChEBI" id="CHEBI:57865"/>
        <dbReference type="EC" id="3.6.1.9"/>
    </reaction>
</comment>
<dbReference type="Gene3D" id="3.90.950.10">
    <property type="match status" value="1"/>
</dbReference>
<evidence type="ECO:0000256" key="5">
    <source>
        <dbReference type="SAM" id="MobiDB-lite"/>
    </source>
</evidence>
<dbReference type="EC" id="3.6.1.9" evidence="4"/>
<dbReference type="PANTHER" id="PTHR43213">
    <property type="entry name" value="BIFUNCTIONAL DTTP/UTP PYROPHOSPHATASE/METHYLTRANSFERASE PROTEIN-RELATED"/>
    <property type="match status" value="1"/>
</dbReference>
<organism evidence="6 7">
    <name type="scientific">Gluconobacter morbifer G707</name>
    <dbReference type="NCBI Taxonomy" id="1088869"/>
    <lineage>
        <taxon>Bacteria</taxon>
        <taxon>Pseudomonadati</taxon>
        <taxon>Pseudomonadota</taxon>
        <taxon>Alphaproteobacteria</taxon>
        <taxon>Acetobacterales</taxon>
        <taxon>Acetobacteraceae</taxon>
        <taxon>Gluconobacter</taxon>
    </lineage>
</organism>